<organism evidence="1 2">
    <name type="scientific">Flexivirga caeni</name>
    <dbReference type="NCBI Taxonomy" id="2294115"/>
    <lineage>
        <taxon>Bacteria</taxon>
        <taxon>Bacillati</taxon>
        <taxon>Actinomycetota</taxon>
        <taxon>Actinomycetes</taxon>
        <taxon>Micrococcales</taxon>
        <taxon>Dermacoccaceae</taxon>
        <taxon>Flexivirga</taxon>
    </lineage>
</organism>
<dbReference type="Gene3D" id="1.10.150.240">
    <property type="entry name" value="Putative phosphatase, domain 2"/>
    <property type="match status" value="1"/>
</dbReference>
<dbReference type="RefSeq" id="WP_123272714.1">
    <property type="nucleotide sequence ID" value="NZ_RJJQ01000021.1"/>
</dbReference>
<comment type="caution">
    <text evidence="1">The sequence shown here is derived from an EMBL/GenBank/DDBJ whole genome shotgun (WGS) entry which is preliminary data.</text>
</comment>
<dbReference type="SFLD" id="SFLDS00003">
    <property type="entry name" value="Haloacid_Dehalogenase"/>
    <property type="match status" value="1"/>
</dbReference>
<name>A0A3M9M0N7_9MICO</name>
<dbReference type="NCBIfam" id="TIGR01509">
    <property type="entry name" value="HAD-SF-IA-v3"/>
    <property type="match status" value="1"/>
</dbReference>
<dbReference type="InterPro" id="IPR006439">
    <property type="entry name" value="HAD-SF_hydro_IA"/>
</dbReference>
<dbReference type="PANTHER" id="PTHR43434">
    <property type="entry name" value="PHOSPHOGLYCOLATE PHOSPHATASE"/>
    <property type="match status" value="1"/>
</dbReference>
<dbReference type="EMBL" id="RJJQ01000021">
    <property type="protein sequence ID" value="RNI18992.1"/>
    <property type="molecule type" value="Genomic_DNA"/>
</dbReference>
<gene>
    <name evidence="1" type="ORF">EFY87_17170</name>
</gene>
<dbReference type="SFLD" id="SFLDG01129">
    <property type="entry name" value="C1.5:_HAD__Beta-PGM__Phosphata"/>
    <property type="match status" value="1"/>
</dbReference>
<sequence>MQLTDLDAVVFDFNGTLSDDEHVLAQLIIQLAHEVCRVDIDQGRYARDFLGRSDIEILAAIRAEADSPDVPTTRELIDVLNHQYLQAIATTHFVRPEAAALLHRLNDADVMLAVVTGAGRDAVEPALHMAGILDIFDTVVTGEDVIDGKPSPEGLQLAIRRLDISDPSRVAVFEDSAPGLRAVRAAGMIPILLTQGGTGDDLSPLATVVVSDLGPDLADLVLR</sequence>
<reference evidence="1 2" key="1">
    <citation type="submission" date="2018-11" db="EMBL/GenBank/DDBJ databases">
        <title>Draft genome of Simplicispira Flexivirga sp. BO-16.</title>
        <authorList>
            <person name="Im W.T."/>
        </authorList>
    </citation>
    <scope>NUCLEOTIDE SEQUENCE [LARGE SCALE GENOMIC DNA]</scope>
    <source>
        <strain evidence="1 2">BO-16</strain>
    </source>
</reference>
<dbReference type="InterPro" id="IPR036412">
    <property type="entry name" value="HAD-like_sf"/>
</dbReference>
<dbReference type="Gene3D" id="3.40.50.1000">
    <property type="entry name" value="HAD superfamily/HAD-like"/>
    <property type="match status" value="1"/>
</dbReference>
<accession>A0A3M9M0N7</accession>
<dbReference type="AlphaFoldDB" id="A0A3M9M0N7"/>
<evidence type="ECO:0000313" key="1">
    <source>
        <dbReference type="EMBL" id="RNI18992.1"/>
    </source>
</evidence>
<dbReference type="PANTHER" id="PTHR43434:SF1">
    <property type="entry name" value="PHOSPHOGLYCOLATE PHOSPHATASE"/>
    <property type="match status" value="1"/>
</dbReference>
<dbReference type="InterPro" id="IPR050155">
    <property type="entry name" value="HAD-like_hydrolase_sf"/>
</dbReference>
<evidence type="ECO:0000313" key="2">
    <source>
        <dbReference type="Proteomes" id="UP000271678"/>
    </source>
</evidence>
<dbReference type="SUPFAM" id="SSF56784">
    <property type="entry name" value="HAD-like"/>
    <property type="match status" value="1"/>
</dbReference>
<dbReference type="CDD" id="cd07505">
    <property type="entry name" value="HAD_BPGM-like"/>
    <property type="match status" value="1"/>
</dbReference>
<dbReference type="InterPro" id="IPR023198">
    <property type="entry name" value="PGP-like_dom2"/>
</dbReference>
<protein>
    <submittedName>
        <fullName evidence="1">HAD family phosphatase</fullName>
    </submittedName>
</protein>
<dbReference type="Pfam" id="PF00702">
    <property type="entry name" value="Hydrolase"/>
    <property type="match status" value="1"/>
</dbReference>
<dbReference type="GO" id="GO:0008967">
    <property type="term" value="F:phosphoglycolate phosphatase activity"/>
    <property type="evidence" value="ECO:0007669"/>
    <property type="project" value="TreeGrafter"/>
</dbReference>
<dbReference type="Proteomes" id="UP000271678">
    <property type="component" value="Unassembled WGS sequence"/>
</dbReference>
<dbReference type="GO" id="GO:0006281">
    <property type="term" value="P:DNA repair"/>
    <property type="evidence" value="ECO:0007669"/>
    <property type="project" value="TreeGrafter"/>
</dbReference>
<proteinExistence type="predicted"/>
<dbReference type="InterPro" id="IPR023214">
    <property type="entry name" value="HAD_sf"/>
</dbReference>
<dbReference type="OrthoDB" id="9816160at2"/>
<keyword evidence="2" id="KW-1185">Reference proteome</keyword>